<protein>
    <recommendedName>
        <fullName evidence="1">Protein kinase domain-containing protein</fullName>
    </recommendedName>
</protein>
<keyword evidence="3" id="KW-1185">Reference proteome</keyword>
<evidence type="ECO:0000313" key="3">
    <source>
        <dbReference type="Proteomes" id="UP001433268"/>
    </source>
</evidence>
<proteinExistence type="predicted"/>
<dbReference type="Proteomes" id="UP001433268">
    <property type="component" value="Unassembled WGS sequence"/>
</dbReference>
<dbReference type="RefSeq" id="XP_066666344.1">
    <property type="nucleotide sequence ID" value="XM_066814382.1"/>
</dbReference>
<dbReference type="InterPro" id="IPR011009">
    <property type="entry name" value="Kinase-like_dom_sf"/>
</dbReference>
<evidence type="ECO:0000313" key="2">
    <source>
        <dbReference type="EMBL" id="KAK8075404.1"/>
    </source>
</evidence>
<dbReference type="Pfam" id="PF01636">
    <property type="entry name" value="APH"/>
    <property type="match status" value="1"/>
</dbReference>
<gene>
    <name evidence="2" type="ORF">PG997_010067</name>
</gene>
<dbReference type="PROSITE" id="PS50011">
    <property type="entry name" value="PROTEIN_KINASE_DOM"/>
    <property type="match status" value="1"/>
</dbReference>
<sequence length="347" mass="38168">MAPGDTMKVLAIQEAGALDGYIVRARIDGLIRYFSVTLEAASRFPAGWNKNGGSGPLIPVSAYPPDLKCIHLRRPGHRDNINPKDETDYPIAEPLMGHKLTGIGNLQGLPEFDYDSLIQLQKVPSPGFENRLTTDRLCRVQLKGTFAQPASTSAPSVGGALLMKLAEFPAIDTWPIPIPDDLMARAKARLKKLKAQLLSIESNRDPAHIERIIGYEIEMHHEVAAALGETGLVPKFHGVVMERGRGVVGFLSEFIAGSKSFDDLFKAAAARKDMKWRPSEAEGDACRYALRRLHRAGFVHNDVHPGNFLRSDGWAVIIDFEEAERLEPGAVLEGKRCTPGCIMTWRA</sequence>
<dbReference type="EMBL" id="JAQQWN010000007">
    <property type="protein sequence ID" value="KAK8075404.1"/>
    <property type="molecule type" value="Genomic_DNA"/>
</dbReference>
<dbReference type="GeneID" id="92047442"/>
<dbReference type="SUPFAM" id="SSF56112">
    <property type="entry name" value="Protein kinase-like (PK-like)"/>
    <property type="match status" value="1"/>
</dbReference>
<dbReference type="Gene3D" id="1.10.510.10">
    <property type="entry name" value="Transferase(Phosphotransferase) domain 1"/>
    <property type="match status" value="1"/>
</dbReference>
<name>A0ABR1VVZ3_9PEZI</name>
<reference evidence="2 3" key="1">
    <citation type="submission" date="2023-01" db="EMBL/GenBank/DDBJ databases">
        <title>Analysis of 21 Apiospora genomes using comparative genomics revels a genus with tremendous synthesis potential of carbohydrate active enzymes and secondary metabolites.</title>
        <authorList>
            <person name="Sorensen T."/>
        </authorList>
    </citation>
    <scope>NUCLEOTIDE SEQUENCE [LARGE SCALE GENOMIC DNA]</scope>
    <source>
        <strain evidence="2 3">CBS 114990</strain>
    </source>
</reference>
<accession>A0ABR1VVZ3</accession>
<dbReference type="InterPro" id="IPR002575">
    <property type="entry name" value="Aminoglycoside_PTrfase"/>
</dbReference>
<dbReference type="InterPro" id="IPR000719">
    <property type="entry name" value="Prot_kinase_dom"/>
</dbReference>
<evidence type="ECO:0000259" key="1">
    <source>
        <dbReference type="PROSITE" id="PS50011"/>
    </source>
</evidence>
<feature type="domain" description="Protein kinase" evidence="1">
    <location>
        <begin position="146"/>
        <end position="347"/>
    </location>
</feature>
<comment type="caution">
    <text evidence="2">The sequence shown here is derived from an EMBL/GenBank/DDBJ whole genome shotgun (WGS) entry which is preliminary data.</text>
</comment>
<organism evidence="2 3">
    <name type="scientific">Apiospora hydei</name>
    <dbReference type="NCBI Taxonomy" id="1337664"/>
    <lineage>
        <taxon>Eukaryota</taxon>
        <taxon>Fungi</taxon>
        <taxon>Dikarya</taxon>
        <taxon>Ascomycota</taxon>
        <taxon>Pezizomycotina</taxon>
        <taxon>Sordariomycetes</taxon>
        <taxon>Xylariomycetidae</taxon>
        <taxon>Amphisphaeriales</taxon>
        <taxon>Apiosporaceae</taxon>
        <taxon>Apiospora</taxon>
    </lineage>
</organism>